<comment type="caution">
    <text evidence="2">The sequence shown here is derived from an EMBL/GenBank/DDBJ whole genome shotgun (WGS) entry which is preliminary data.</text>
</comment>
<accession>A0ABU3A4Q0</accession>
<reference evidence="2 3" key="1">
    <citation type="submission" date="2023-09" db="EMBL/GenBank/DDBJ databases">
        <authorList>
            <person name="Rey-Velasco X."/>
        </authorList>
    </citation>
    <scope>NUCLEOTIDE SEQUENCE [LARGE SCALE GENOMIC DNA]</scope>
    <source>
        <strain evidence="2 3">W431</strain>
    </source>
</reference>
<dbReference type="InterPro" id="IPR021342">
    <property type="entry name" value="DUF2959"/>
</dbReference>
<proteinExistence type="predicted"/>
<dbReference type="Pfam" id="PF11172">
    <property type="entry name" value="DUF2959"/>
    <property type="match status" value="1"/>
</dbReference>
<feature type="coiled-coil region" evidence="1">
    <location>
        <begin position="91"/>
        <end position="122"/>
    </location>
</feature>
<sequence length="213" mass="24387">MFYKTIILIFALLLLNGCQSAYYSAMEKVGTHKRDILIDRVEEATTSQEEAKEEFISALEQLSKLIAFDGGELQTQYELSKDSFESSQEAAEEVSARIDAIEDVAEALFDEWRDEIKQYSNQSLKRQSERQLNTTEKRYLTVIKAMHKAEDRMSPILASLKDNMLYLKHNLNAKAIGALKGEYKVIKQDIDRLIMQMNQSIKDSQAFITALKS</sequence>
<keyword evidence="1" id="KW-0175">Coiled coil</keyword>
<dbReference type="RefSeq" id="WP_311584450.1">
    <property type="nucleotide sequence ID" value="NZ_JAVRIF010000011.1"/>
</dbReference>
<dbReference type="Proteomes" id="UP001266357">
    <property type="component" value="Unassembled WGS sequence"/>
</dbReference>
<evidence type="ECO:0000313" key="2">
    <source>
        <dbReference type="EMBL" id="MDT0605153.1"/>
    </source>
</evidence>
<keyword evidence="3" id="KW-1185">Reference proteome</keyword>
<organism evidence="2 3">
    <name type="scientific">Thalassotalea castellviae</name>
    <dbReference type="NCBI Taxonomy" id="3075612"/>
    <lineage>
        <taxon>Bacteria</taxon>
        <taxon>Pseudomonadati</taxon>
        <taxon>Pseudomonadota</taxon>
        <taxon>Gammaproteobacteria</taxon>
        <taxon>Alteromonadales</taxon>
        <taxon>Colwelliaceae</taxon>
        <taxon>Thalassotalea</taxon>
    </lineage>
</organism>
<dbReference type="EMBL" id="JAVRIF010000011">
    <property type="protein sequence ID" value="MDT0605153.1"/>
    <property type="molecule type" value="Genomic_DNA"/>
</dbReference>
<protein>
    <submittedName>
        <fullName evidence="2">DUF2959 domain-containing protein</fullName>
    </submittedName>
</protein>
<evidence type="ECO:0000256" key="1">
    <source>
        <dbReference type="SAM" id="Coils"/>
    </source>
</evidence>
<evidence type="ECO:0000313" key="3">
    <source>
        <dbReference type="Proteomes" id="UP001266357"/>
    </source>
</evidence>
<gene>
    <name evidence="2" type="ORF">RM573_16230</name>
</gene>
<name>A0ABU3A4Q0_9GAMM</name>